<dbReference type="InterPro" id="IPR039445">
    <property type="entry name" value="DauR-like_HTH"/>
</dbReference>
<feature type="domain" description="Transcriptional regulator DauR-like HTH" evidence="2">
    <location>
        <begin position="154"/>
        <end position="211"/>
    </location>
</feature>
<dbReference type="Pfam" id="PF13309">
    <property type="entry name" value="HTH_22"/>
    <property type="match status" value="1"/>
</dbReference>
<protein>
    <submittedName>
        <fullName evidence="3">Uncharacterized protein conserved in bacteria</fullName>
    </submittedName>
</protein>
<feature type="domain" description="YheO-like" evidence="1">
    <location>
        <begin position="17"/>
        <end position="126"/>
    </location>
</feature>
<dbReference type="PANTHER" id="PTHR35568:SF1">
    <property type="entry name" value="TRANSCRIPTIONAL REGULATOR DAUR"/>
    <property type="match status" value="1"/>
</dbReference>
<reference evidence="3 4" key="1">
    <citation type="submission" date="2018-06" db="EMBL/GenBank/DDBJ databases">
        <authorList>
            <consortium name="Pathogen Informatics"/>
            <person name="Doyle S."/>
        </authorList>
    </citation>
    <scope>NUCLEOTIDE SEQUENCE [LARGE SCALE GENOMIC DNA]</scope>
    <source>
        <strain evidence="3 4">NCTC12026</strain>
    </source>
</reference>
<dbReference type="Proteomes" id="UP000255129">
    <property type="component" value="Unassembled WGS sequence"/>
</dbReference>
<name>A0A379FZ38_9GAMM</name>
<dbReference type="GeneID" id="93419565"/>
<organism evidence="3 4">
    <name type="scientific">Providencia rustigianii</name>
    <dbReference type="NCBI Taxonomy" id="158850"/>
    <lineage>
        <taxon>Bacteria</taxon>
        <taxon>Pseudomonadati</taxon>
        <taxon>Pseudomonadota</taxon>
        <taxon>Gammaproteobacteria</taxon>
        <taxon>Enterobacterales</taxon>
        <taxon>Morganellaceae</taxon>
        <taxon>Providencia</taxon>
    </lineage>
</organism>
<dbReference type="EMBL" id="UGUA01000002">
    <property type="protein sequence ID" value="SUC33882.1"/>
    <property type="molecule type" value="Genomic_DNA"/>
</dbReference>
<dbReference type="PANTHER" id="PTHR35568">
    <property type="entry name" value="TRANSCRIPTIONAL REGULATOR DAUR"/>
    <property type="match status" value="1"/>
</dbReference>
<proteinExistence type="predicted"/>
<accession>A0A379FZ38</accession>
<dbReference type="Pfam" id="PF08348">
    <property type="entry name" value="PAS_6"/>
    <property type="match status" value="1"/>
</dbReference>
<gene>
    <name evidence="3" type="ORF">NCTC12026_00203</name>
</gene>
<evidence type="ECO:0000313" key="4">
    <source>
        <dbReference type="Proteomes" id="UP000255129"/>
    </source>
</evidence>
<sequence>METSINHVFTEQDRKLLQSYVPMIECLGEFLGPYCEVVLHSFEDLHSSVIHIANGHLTGRTLGAPVTNIALEKLAGFKKNHSSWDVYFNTKSIRPFRSSSTLIVNLENQPIGMVCMNWALDMPMNAMVDLMSSSQNSKNENFSQDINKLIMDHLEPIKNTVYSNKNIPSKNKNYEIIKELHDCGMFEFPAAHKIVSVELGISSATIYKHIRKINAQE</sequence>
<evidence type="ECO:0000313" key="3">
    <source>
        <dbReference type="EMBL" id="SUC33882.1"/>
    </source>
</evidence>
<dbReference type="RefSeq" id="WP_006816134.1">
    <property type="nucleotide sequence ID" value="NZ_AP018946.1"/>
</dbReference>
<dbReference type="InterPro" id="IPR039446">
    <property type="entry name" value="DauR-like"/>
</dbReference>
<dbReference type="AlphaFoldDB" id="A0A379FZ38"/>
<evidence type="ECO:0000259" key="1">
    <source>
        <dbReference type="Pfam" id="PF08348"/>
    </source>
</evidence>
<dbReference type="OrthoDB" id="9796595at2"/>
<dbReference type="InterPro" id="IPR013559">
    <property type="entry name" value="YheO"/>
</dbReference>
<evidence type="ECO:0000259" key="2">
    <source>
        <dbReference type="Pfam" id="PF13309"/>
    </source>
</evidence>